<dbReference type="STRING" id="69395.AQ619_03445"/>
<dbReference type="GO" id="GO:0051301">
    <property type="term" value="P:cell division"/>
    <property type="evidence" value="ECO:0007669"/>
    <property type="project" value="UniProtKB-KW"/>
</dbReference>
<evidence type="ECO:0000256" key="2">
    <source>
        <dbReference type="SAM" id="Phobius"/>
    </source>
</evidence>
<evidence type="ECO:0000313" key="3">
    <source>
        <dbReference type="EMBL" id="ALL12485.1"/>
    </source>
</evidence>
<feature type="transmembrane region" description="Helical" evidence="2">
    <location>
        <begin position="130"/>
        <end position="150"/>
    </location>
</feature>
<dbReference type="InterPro" id="IPR010982">
    <property type="entry name" value="Lambda_DNA-bd_dom_sf"/>
</dbReference>
<dbReference type="KEGG" id="chq:AQ619_03445"/>
<organism evidence="3 4">
    <name type="scientific">Caulobacter henricii</name>
    <dbReference type="NCBI Taxonomy" id="69395"/>
    <lineage>
        <taxon>Bacteria</taxon>
        <taxon>Pseudomonadati</taxon>
        <taxon>Pseudomonadota</taxon>
        <taxon>Alphaproteobacteria</taxon>
        <taxon>Caulobacterales</taxon>
        <taxon>Caulobacteraceae</taxon>
        <taxon>Caulobacter</taxon>
    </lineage>
</organism>
<dbReference type="OrthoDB" id="9790252at2"/>
<feature type="region of interest" description="Disordered" evidence="1">
    <location>
        <begin position="175"/>
        <end position="215"/>
    </location>
</feature>
<dbReference type="AlphaFoldDB" id="A0A0P0NWQ8"/>
<feature type="compositionally biased region" description="Low complexity" evidence="1">
    <location>
        <begin position="204"/>
        <end position="215"/>
    </location>
</feature>
<keyword evidence="4" id="KW-1185">Reference proteome</keyword>
<dbReference type="InterPro" id="IPR001387">
    <property type="entry name" value="Cro/C1-type_HTH"/>
</dbReference>
<protein>
    <submittedName>
        <fullName evidence="3">Cell division protein FtsQ</fullName>
    </submittedName>
</protein>
<reference evidence="3 4" key="1">
    <citation type="submission" date="2015-10" db="EMBL/GenBank/DDBJ databases">
        <title>Conservation of the essential genome among Caulobacter and Brevundimonas species.</title>
        <authorList>
            <person name="Scott D."/>
            <person name="Ely B."/>
        </authorList>
    </citation>
    <scope>NUCLEOTIDE SEQUENCE [LARGE SCALE GENOMIC DNA]</scope>
    <source>
        <strain evidence="3 4">CB4</strain>
    </source>
</reference>
<keyword evidence="3" id="KW-0131">Cell cycle</keyword>
<proteinExistence type="predicted"/>
<keyword evidence="2" id="KW-1133">Transmembrane helix</keyword>
<accession>A0A0P0NWQ8</accession>
<dbReference type="GO" id="GO:0003677">
    <property type="term" value="F:DNA binding"/>
    <property type="evidence" value="ECO:0007669"/>
    <property type="project" value="InterPro"/>
</dbReference>
<dbReference type="EMBL" id="CP013002">
    <property type="protein sequence ID" value="ALL12485.1"/>
    <property type="molecule type" value="Genomic_DNA"/>
</dbReference>
<keyword evidence="2" id="KW-0812">Transmembrane</keyword>
<gene>
    <name evidence="3" type="ORF">AQ619_03445</name>
</gene>
<dbReference type="Pfam" id="PF13413">
    <property type="entry name" value="HTH_25"/>
    <property type="match status" value="1"/>
</dbReference>
<sequence>MALDTGSVRHLHLVSDAESDEGFAAVGQPSVDEGVDIGIALRAARTFRGLTTQDVADATRIRLSYIDALEDLRLEDLPSRPFTIGYVRAYAQLLGLDGEAAVLRFKSDVPDDGGELRAPVGVRHEGDPRLALVLIAGLLMVGAILLWNVAQRAMSKDAPTAQVAAETTAVRPASAPTGSAVALGAPLPAPVESTTPEPYKTPGLDDAAANGGSADAANAASKARATALAAGEGEIDLAHVAALGSSFKPRGVVHGANEADSSGVILLARKAATLVVRGADGSVYFARQLNAGEAFRAPRTAGLTADVSDPANFDVYSGGVLTGRLTAKQTWLSKLGKPAA</sequence>
<dbReference type="CDD" id="cd00093">
    <property type="entry name" value="HTH_XRE"/>
    <property type="match status" value="1"/>
</dbReference>
<keyword evidence="3" id="KW-0132">Cell division</keyword>
<dbReference type="Proteomes" id="UP000056905">
    <property type="component" value="Chromosome"/>
</dbReference>
<name>A0A0P0NWQ8_9CAUL</name>
<evidence type="ECO:0000313" key="4">
    <source>
        <dbReference type="Proteomes" id="UP000056905"/>
    </source>
</evidence>
<dbReference type="RefSeq" id="WP_062144290.1">
    <property type="nucleotide sequence ID" value="NZ_CP013002.1"/>
</dbReference>
<dbReference type="PANTHER" id="PTHR34475:SF1">
    <property type="entry name" value="CYTOSKELETON PROTEIN RODZ"/>
    <property type="match status" value="1"/>
</dbReference>
<dbReference type="PANTHER" id="PTHR34475">
    <property type="match status" value="1"/>
</dbReference>
<evidence type="ECO:0000256" key="1">
    <source>
        <dbReference type="SAM" id="MobiDB-lite"/>
    </source>
</evidence>
<keyword evidence="2" id="KW-0472">Membrane</keyword>
<dbReference type="InterPro" id="IPR050400">
    <property type="entry name" value="Bact_Cytoskel_RodZ"/>
</dbReference>
<dbReference type="Gene3D" id="1.10.260.40">
    <property type="entry name" value="lambda repressor-like DNA-binding domains"/>
    <property type="match status" value="1"/>
</dbReference>